<dbReference type="Proteomes" id="UP001230328">
    <property type="component" value="Unassembled WGS sequence"/>
</dbReference>
<evidence type="ECO:0000313" key="2">
    <source>
        <dbReference type="EMBL" id="MDQ1024816.1"/>
    </source>
</evidence>
<dbReference type="EMBL" id="JAUSZI010000002">
    <property type="protein sequence ID" value="MDQ1024816.1"/>
    <property type="molecule type" value="Genomic_DNA"/>
</dbReference>
<protein>
    <submittedName>
        <fullName evidence="2">Uncharacterized protein</fullName>
    </submittedName>
</protein>
<accession>A0ABU0SMN0</accession>
<evidence type="ECO:0000256" key="1">
    <source>
        <dbReference type="SAM" id="Phobius"/>
    </source>
</evidence>
<gene>
    <name evidence="2" type="ORF">QF035_002398</name>
</gene>
<name>A0ABU0SMN0_9ACTN</name>
<keyword evidence="3" id="KW-1185">Reference proteome</keyword>
<reference evidence="2 3" key="1">
    <citation type="submission" date="2023-07" db="EMBL/GenBank/DDBJ databases">
        <title>Comparative genomics of wheat-associated soil bacteria to identify genetic determinants of phenazine resistance.</title>
        <authorList>
            <person name="Mouncey N."/>
        </authorList>
    </citation>
    <scope>NUCLEOTIDE SEQUENCE [LARGE SCALE GENOMIC DNA]</scope>
    <source>
        <strain evidence="2 3">V2I4</strain>
    </source>
</reference>
<evidence type="ECO:0000313" key="3">
    <source>
        <dbReference type="Proteomes" id="UP001230328"/>
    </source>
</evidence>
<organism evidence="2 3">
    <name type="scientific">Streptomyces umbrinus</name>
    <dbReference type="NCBI Taxonomy" id="67370"/>
    <lineage>
        <taxon>Bacteria</taxon>
        <taxon>Bacillati</taxon>
        <taxon>Actinomycetota</taxon>
        <taxon>Actinomycetes</taxon>
        <taxon>Kitasatosporales</taxon>
        <taxon>Streptomycetaceae</taxon>
        <taxon>Streptomyces</taxon>
        <taxon>Streptomyces phaeochromogenes group</taxon>
    </lineage>
</organism>
<keyword evidence="1" id="KW-0472">Membrane</keyword>
<keyword evidence="1" id="KW-1133">Transmembrane helix</keyword>
<proteinExistence type="predicted"/>
<feature type="transmembrane region" description="Helical" evidence="1">
    <location>
        <begin position="35"/>
        <end position="54"/>
    </location>
</feature>
<keyword evidence="1" id="KW-0812">Transmembrane</keyword>
<comment type="caution">
    <text evidence="2">The sequence shown here is derived from an EMBL/GenBank/DDBJ whole genome shotgun (WGS) entry which is preliminary data.</text>
</comment>
<sequence>MLTAASVAGRQAGRGGDQAAATIARLRENTRNRDYAYYSDIAAFMAGLPITFGVEPELGSWPPGPV</sequence>